<feature type="domain" description="GH16" evidence="6">
    <location>
        <begin position="184"/>
        <end position="454"/>
    </location>
</feature>
<dbReference type="SUPFAM" id="SSF49899">
    <property type="entry name" value="Concanavalin A-like lectins/glucanases"/>
    <property type="match status" value="1"/>
</dbReference>
<evidence type="ECO:0000256" key="5">
    <source>
        <dbReference type="SAM" id="SignalP"/>
    </source>
</evidence>
<sequence length="849" mass="90311">MNTPPPRLLRLQSVFRPLSSVLCLLLASVLHAQPTPPIPGTWTLTFQDEFDGTALDGSKWKLGQGDAGIEGPGGNNPANTTVGGGKLTLRASTDPVVFAGTNFAYSTGEISSYMRFKQTGGYLEARMRWDQATGLWPAFWVMPERDGYGTKEWFSRAFLKFNLAGSGVSSITSAKLRIKTIVVGNSSSNPNNLQTLAVTDDSWTETGINWNNQPALNPLHLDHKWGFNSAAGDIVEIDVTAWAQAQLAGDGVMSVALSDEFRRARAMRFHSRNAVNAADRPVLVINGSVNVAPAADAAVKWGSYSSTNYGSNAELEVRTDYAQSPNNSTTADGGMELDIMEALGVWGKNVASHAIHWDGYGASQQSRGWGPVPALNTDTTYRTYGCYWVPGELIEFYVDGVKTGSYTDSRVMTVPGYLILSLQLGGWDANNVTSAIHNKTVDVDYVRVWSGTKSTPAIPSATSRAANGAISFGTDYSVYSAQPNATGQVTIADGGAAVTVHKDSWWKFPLNYTVTPDTVIEVTVESAAPGEIIAFGLENNDSHTDAKRLFHFAGSQVWTGAWTDFKDYVSASGPKTYLIPVGQFYTGAMTHLAIANDNDAGNKAVAARYSNVRIHEGLQSVNFTSVEGYANGTLHNQPASAPAWQLVSGSGSFNINLASGLTVNTAQTTAQNAVWQTPVSYTATPSRTTVMDFGFTQSAATGGTATIVSLGHFYNATSATTNLRAYFGRASGTDAYRIGFYQNNGSPATSLTANVAGSALGLNSTGGDNVSAPLQLSFTLNRGATFSDWTATVTLKNLTSGSTVATLNVPAFITSATFFSDTSLYPSISSESIQSTALSQFAITGYTSP</sequence>
<reference evidence="7 8" key="1">
    <citation type="submission" date="2019-07" db="EMBL/GenBank/DDBJ databases">
        <title>Description of 53C-WASEF.</title>
        <authorList>
            <person name="Pitt A."/>
            <person name="Hahn M.W."/>
        </authorList>
    </citation>
    <scope>NUCLEOTIDE SEQUENCE [LARGE SCALE GENOMIC DNA]</scope>
    <source>
        <strain evidence="7 8">53C-WASEF</strain>
    </source>
</reference>
<feature type="signal peptide" evidence="5">
    <location>
        <begin position="1"/>
        <end position="32"/>
    </location>
</feature>
<dbReference type="EMBL" id="VMBG01000001">
    <property type="protein sequence ID" value="TSJ79304.1"/>
    <property type="molecule type" value="Genomic_DNA"/>
</dbReference>
<dbReference type="InterPro" id="IPR000757">
    <property type="entry name" value="Beta-glucanase-like"/>
</dbReference>
<dbReference type="InterPro" id="IPR013320">
    <property type="entry name" value="ConA-like_dom_sf"/>
</dbReference>
<dbReference type="OrthoDB" id="9809583at2"/>
<gene>
    <name evidence="7" type="ORF">FPL22_08430</name>
</gene>
<keyword evidence="3" id="KW-0964">Secreted</keyword>
<dbReference type="GO" id="GO:0005576">
    <property type="term" value="C:extracellular region"/>
    <property type="evidence" value="ECO:0007669"/>
    <property type="project" value="UniProtKB-SubCell"/>
</dbReference>
<dbReference type="Proteomes" id="UP000315648">
    <property type="component" value="Unassembled WGS sequence"/>
</dbReference>
<accession>A0A556QRN7</accession>
<evidence type="ECO:0000313" key="7">
    <source>
        <dbReference type="EMBL" id="TSJ79304.1"/>
    </source>
</evidence>
<keyword evidence="4 5" id="KW-0732">Signal</keyword>
<evidence type="ECO:0000256" key="4">
    <source>
        <dbReference type="ARBA" id="ARBA00022729"/>
    </source>
</evidence>
<evidence type="ECO:0000256" key="3">
    <source>
        <dbReference type="ARBA" id="ARBA00022525"/>
    </source>
</evidence>
<comment type="subcellular location">
    <subcellularLocation>
        <location evidence="1">Secreted</location>
    </subcellularLocation>
</comment>
<dbReference type="PANTHER" id="PTHR10963:SF55">
    <property type="entry name" value="GLYCOSIDE HYDROLASE FAMILY 16 PROTEIN"/>
    <property type="match status" value="1"/>
</dbReference>
<dbReference type="GO" id="GO:0004553">
    <property type="term" value="F:hydrolase activity, hydrolyzing O-glycosyl compounds"/>
    <property type="evidence" value="ECO:0007669"/>
    <property type="project" value="InterPro"/>
</dbReference>
<dbReference type="InterPro" id="IPR055372">
    <property type="entry name" value="CBM96"/>
</dbReference>
<dbReference type="PROSITE" id="PS51762">
    <property type="entry name" value="GH16_2"/>
    <property type="match status" value="1"/>
</dbReference>
<dbReference type="Pfam" id="PF24517">
    <property type="entry name" value="CBM96"/>
    <property type="match status" value="1"/>
</dbReference>
<evidence type="ECO:0000259" key="6">
    <source>
        <dbReference type="PROSITE" id="PS51762"/>
    </source>
</evidence>
<organism evidence="7 8">
    <name type="scientific">Rariglobus hedericola</name>
    <dbReference type="NCBI Taxonomy" id="2597822"/>
    <lineage>
        <taxon>Bacteria</taxon>
        <taxon>Pseudomonadati</taxon>
        <taxon>Verrucomicrobiota</taxon>
        <taxon>Opitutia</taxon>
        <taxon>Opitutales</taxon>
        <taxon>Opitutaceae</taxon>
        <taxon>Rariglobus</taxon>
    </lineage>
</organism>
<proteinExistence type="inferred from homology"/>
<keyword evidence="8" id="KW-1185">Reference proteome</keyword>
<dbReference type="RefSeq" id="WP_144229718.1">
    <property type="nucleotide sequence ID" value="NZ_VMBG01000001.1"/>
</dbReference>
<dbReference type="PANTHER" id="PTHR10963">
    <property type="entry name" value="GLYCOSYL HYDROLASE-RELATED"/>
    <property type="match status" value="1"/>
</dbReference>
<dbReference type="NCBIfam" id="NF033679">
    <property type="entry name" value="DNRLRE_dom"/>
    <property type="match status" value="1"/>
</dbReference>
<dbReference type="GO" id="GO:0005975">
    <property type="term" value="P:carbohydrate metabolic process"/>
    <property type="evidence" value="ECO:0007669"/>
    <property type="project" value="InterPro"/>
</dbReference>
<name>A0A556QRN7_9BACT</name>
<evidence type="ECO:0000256" key="2">
    <source>
        <dbReference type="ARBA" id="ARBA00006865"/>
    </source>
</evidence>
<dbReference type="Gene3D" id="2.60.120.200">
    <property type="match status" value="2"/>
</dbReference>
<evidence type="ECO:0000313" key="8">
    <source>
        <dbReference type="Proteomes" id="UP000315648"/>
    </source>
</evidence>
<feature type="chain" id="PRO_5022208006" evidence="5">
    <location>
        <begin position="33"/>
        <end position="849"/>
    </location>
</feature>
<comment type="similarity">
    <text evidence="2">Belongs to the glycosyl hydrolase 16 family.</text>
</comment>
<dbReference type="Pfam" id="PF00722">
    <property type="entry name" value="Glyco_hydro_16"/>
    <property type="match status" value="1"/>
</dbReference>
<dbReference type="AlphaFoldDB" id="A0A556QRN7"/>
<protein>
    <submittedName>
        <fullName evidence="7">DNRLRE domain-containing protein</fullName>
    </submittedName>
</protein>
<evidence type="ECO:0000256" key="1">
    <source>
        <dbReference type="ARBA" id="ARBA00004613"/>
    </source>
</evidence>
<comment type="caution">
    <text evidence="7">The sequence shown here is derived from an EMBL/GenBank/DDBJ whole genome shotgun (WGS) entry which is preliminary data.</text>
</comment>
<dbReference type="InterPro" id="IPR050546">
    <property type="entry name" value="Glycosyl_Hydrlase_16"/>
</dbReference>